<dbReference type="InterPro" id="IPR052395">
    <property type="entry name" value="ET_Ferredoxin"/>
</dbReference>
<evidence type="ECO:0000256" key="8">
    <source>
        <dbReference type="ARBA" id="ARBA00023014"/>
    </source>
</evidence>
<proteinExistence type="predicted"/>
<evidence type="ECO:0000256" key="6">
    <source>
        <dbReference type="ARBA" id="ARBA00022982"/>
    </source>
</evidence>
<dbReference type="PROSITE" id="PS00198">
    <property type="entry name" value="4FE4S_FER_1"/>
    <property type="match status" value="1"/>
</dbReference>
<accession>F2NEM3</accession>
<dbReference type="eggNOG" id="COG1141">
    <property type="taxonomic scope" value="Bacteria"/>
</dbReference>
<dbReference type="KEGG" id="dao:Desac_0322"/>
<evidence type="ECO:0000256" key="7">
    <source>
        <dbReference type="ARBA" id="ARBA00023004"/>
    </source>
</evidence>
<evidence type="ECO:0000313" key="12">
    <source>
        <dbReference type="Proteomes" id="UP000000483"/>
    </source>
</evidence>
<dbReference type="RefSeq" id="WP_013705326.1">
    <property type="nucleotide sequence ID" value="NC_015388.1"/>
</dbReference>
<evidence type="ECO:0000256" key="2">
    <source>
        <dbReference type="ARBA" id="ARBA00003532"/>
    </source>
</evidence>
<dbReference type="PROSITE" id="PS51379">
    <property type="entry name" value="4FE4S_FER_2"/>
    <property type="match status" value="1"/>
</dbReference>
<dbReference type="InterPro" id="IPR017896">
    <property type="entry name" value="4Fe4S_Fe-S-bd"/>
</dbReference>
<keyword evidence="12" id="KW-1185">Reference proteome</keyword>
<protein>
    <recommendedName>
        <fullName evidence="9">Ferredoxin</fullName>
    </recommendedName>
</protein>
<keyword evidence="6 9" id="KW-0249">Electron transport</keyword>
<name>F2NEM3_DESAR</name>
<dbReference type="GO" id="GO:0005506">
    <property type="term" value="F:iron ion binding"/>
    <property type="evidence" value="ECO:0007669"/>
    <property type="project" value="UniProtKB-UniRule"/>
</dbReference>
<comment type="function">
    <text evidence="2 9">Ferredoxins are iron-sulfur proteins that transfer electrons in a wide variety of metabolic reactions.</text>
</comment>
<reference evidence="11 12" key="1">
    <citation type="journal article" date="2011" name="Stand. Genomic Sci.">
        <title>Complete genome sequence of the acetate-degrading sulfate reducer Desulfobacca acetoxidans type strain (ASRB2).</title>
        <authorList>
            <person name="Goker M."/>
            <person name="Teshima H."/>
            <person name="Lapidus A."/>
            <person name="Nolan M."/>
            <person name="Lucas S."/>
            <person name="Hammon N."/>
            <person name="Deshpande S."/>
            <person name="Cheng J.F."/>
            <person name="Tapia R."/>
            <person name="Han C."/>
            <person name="Goodwin L."/>
            <person name="Pitluck S."/>
            <person name="Huntemann M."/>
            <person name="Liolios K."/>
            <person name="Ivanova N."/>
            <person name="Pagani I."/>
            <person name="Mavromatis K."/>
            <person name="Ovchinikova G."/>
            <person name="Pati A."/>
            <person name="Chen A."/>
            <person name="Palaniappan K."/>
            <person name="Land M."/>
            <person name="Hauser L."/>
            <person name="Brambilla E.M."/>
            <person name="Rohde M."/>
            <person name="Spring S."/>
            <person name="Detter J.C."/>
            <person name="Woyke T."/>
            <person name="Bristow J."/>
            <person name="Eisen J.A."/>
            <person name="Markowitz V."/>
            <person name="Hugenholtz P."/>
            <person name="Kyrpides N.C."/>
            <person name="Klenk H.P."/>
        </authorList>
    </citation>
    <scope>NUCLEOTIDE SEQUENCE [LARGE SCALE GENOMIC DNA]</scope>
    <source>
        <strain evidence="12">ATCC 700848 / DSM 11109 / ASRB2</strain>
    </source>
</reference>
<evidence type="ECO:0000256" key="3">
    <source>
        <dbReference type="ARBA" id="ARBA00022448"/>
    </source>
</evidence>
<dbReference type="Gene3D" id="3.30.70.20">
    <property type="match status" value="1"/>
</dbReference>
<keyword evidence="3 9" id="KW-0813">Transport</keyword>
<dbReference type="GO" id="GO:0051539">
    <property type="term" value="F:4 iron, 4 sulfur cluster binding"/>
    <property type="evidence" value="ECO:0007669"/>
    <property type="project" value="UniProtKB-KW"/>
</dbReference>
<keyword evidence="4" id="KW-0004">4Fe-4S</keyword>
<evidence type="ECO:0000256" key="5">
    <source>
        <dbReference type="ARBA" id="ARBA00022723"/>
    </source>
</evidence>
<dbReference type="EMBL" id="CP002629">
    <property type="protein sequence ID" value="AEB08213.1"/>
    <property type="molecule type" value="Genomic_DNA"/>
</dbReference>
<keyword evidence="7 9" id="KW-0408">Iron</keyword>
<dbReference type="AlphaFoldDB" id="F2NEM3"/>
<evidence type="ECO:0000259" key="10">
    <source>
        <dbReference type="PROSITE" id="PS51379"/>
    </source>
</evidence>
<dbReference type="GO" id="GO:0009055">
    <property type="term" value="F:electron transfer activity"/>
    <property type="evidence" value="ECO:0007669"/>
    <property type="project" value="UniProtKB-UniRule"/>
</dbReference>
<dbReference type="STRING" id="880072.Desac_0322"/>
<dbReference type="HOGENOM" id="CLU_139698_6_4_7"/>
<dbReference type="PANTHER" id="PTHR39163">
    <property type="entry name" value="FERREDOXIN"/>
    <property type="match status" value="1"/>
</dbReference>
<dbReference type="Pfam" id="PF13370">
    <property type="entry name" value="Fer4_13"/>
    <property type="match status" value="1"/>
</dbReference>
<dbReference type="PANTHER" id="PTHR39163:SF1">
    <property type="entry name" value="FERREDOXIN"/>
    <property type="match status" value="1"/>
</dbReference>
<feature type="domain" description="4Fe-4S ferredoxin-type" evidence="10">
    <location>
        <begin position="3"/>
        <end position="33"/>
    </location>
</feature>
<dbReference type="InterPro" id="IPR017900">
    <property type="entry name" value="4Fe4S_Fe_S_CS"/>
</dbReference>
<comment type="cofactor">
    <cofactor evidence="1">
        <name>[4Fe-4S] cluster</name>
        <dbReference type="ChEBI" id="CHEBI:49883"/>
    </cofactor>
</comment>
<evidence type="ECO:0000256" key="9">
    <source>
        <dbReference type="RuleBase" id="RU368020"/>
    </source>
</evidence>
<dbReference type="OrthoDB" id="9803319at2"/>
<evidence type="ECO:0000313" key="11">
    <source>
        <dbReference type="EMBL" id="AEB08213.1"/>
    </source>
</evidence>
<evidence type="ECO:0000256" key="4">
    <source>
        <dbReference type="ARBA" id="ARBA00022485"/>
    </source>
</evidence>
<sequence>MARRVAIDEDACIFCGTCADICPEVFALNVAKQKSEVLKPEDGPVDLIQEAIDSCPAQAIHWEE</sequence>
<dbReference type="SUPFAM" id="SSF54862">
    <property type="entry name" value="4Fe-4S ferredoxins"/>
    <property type="match status" value="1"/>
</dbReference>
<dbReference type="Proteomes" id="UP000000483">
    <property type="component" value="Chromosome"/>
</dbReference>
<reference evidence="12" key="2">
    <citation type="submission" date="2011-03" db="EMBL/GenBank/DDBJ databases">
        <title>The complete genome of Desulfobacca acetoxidans DSM 11109.</title>
        <authorList>
            <consortium name="US DOE Joint Genome Institute (JGI-PGF)"/>
            <person name="Lucas S."/>
            <person name="Copeland A."/>
            <person name="Lapidus A."/>
            <person name="Bruce D."/>
            <person name="Goodwin L."/>
            <person name="Pitluck S."/>
            <person name="Peters L."/>
            <person name="Kyrpides N."/>
            <person name="Mavromatis K."/>
            <person name="Ivanova N."/>
            <person name="Ovchinnikova G."/>
            <person name="Teshima H."/>
            <person name="Detter J.C."/>
            <person name="Han C."/>
            <person name="Land M."/>
            <person name="Hauser L."/>
            <person name="Markowitz V."/>
            <person name="Cheng J.-F."/>
            <person name="Hugenholtz P."/>
            <person name="Woyke T."/>
            <person name="Wu D."/>
            <person name="Spring S."/>
            <person name="Schueler E."/>
            <person name="Brambilla E."/>
            <person name="Klenk H.-P."/>
            <person name="Eisen J.A."/>
        </authorList>
    </citation>
    <scope>NUCLEOTIDE SEQUENCE [LARGE SCALE GENOMIC DNA]</scope>
    <source>
        <strain evidence="12">ATCC 700848 / DSM 11109 / ASRB2</strain>
    </source>
</reference>
<evidence type="ECO:0000256" key="1">
    <source>
        <dbReference type="ARBA" id="ARBA00001966"/>
    </source>
</evidence>
<dbReference type="InterPro" id="IPR001080">
    <property type="entry name" value="3Fe4S_ferredoxin"/>
</dbReference>
<gene>
    <name evidence="11" type="ordered locus">Desac_0322</name>
</gene>
<keyword evidence="5 9" id="KW-0479">Metal-binding</keyword>
<dbReference type="PRINTS" id="PR00352">
    <property type="entry name" value="3FE4SFRDOXIN"/>
</dbReference>
<organism evidence="11 12">
    <name type="scientific">Desulfobacca acetoxidans (strain ATCC 700848 / DSM 11109 / ASRB2)</name>
    <dbReference type="NCBI Taxonomy" id="880072"/>
    <lineage>
        <taxon>Bacteria</taxon>
        <taxon>Pseudomonadati</taxon>
        <taxon>Thermodesulfobacteriota</taxon>
        <taxon>Desulfobaccia</taxon>
        <taxon>Desulfobaccales</taxon>
        <taxon>Desulfobaccaceae</taxon>
        <taxon>Desulfobacca</taxon>
    </lineage>
</organism>
<keyword evidence="8 9" id="KW-0411">Iron-sulfur</keyword>